<dbReference type="UniPathway" id="UPA00277">
    <property type="reaction ID" value="UER00407"/>
</dbReference>
<evidence type="ECO:0000256" key="1">
    <source>
        <dbReference type="ARBA" id="ARBA00002121"/>
    </source>
</evidence>
<comment type="pathway">
    <text evidence="2 15">Cofactor biosynthesis; FAD biosynthesis; FAD from FMN: step 1/1.</text>
</comment>
<dbReference type="FunFam" id="3.40.50.620:FF:000021">
    <property type="entry name" value="Riboflavin biosynthesis protein"/>
    <property type="match status" value="1"/>
</dbReference>
<dbReference type="GO" id="GO:0008531">
    <property type="term" value="F:riboflavin kinase activity"/>
    <property type="evidence" value="ECO:0007669"/>
    <property type="project" value="UniProtKB-UniRule"/>
</dbReference>
<dbReference type="InterPro" id="IPR023465">
    <property type="entry name" value="Riboflavin_kinase_dom_sf"/>
</dbReference>
<dbReference type="PANTHER" id="PTHR22749">
    <property type="entry name" value="RIBOFLAVIN KINASE/FMN ADENYLYLTRANSFERASE"/>
    <property type="match status" value="1"/>
</dbReference>
<dbReference type="Proteomes" id="UP000319148">
    <property type="component" value="Unassembled WGS sequence"/>
</dbReference>
<keyword evidence="6 15" id="KW-0808">Transferase</keyword>
<evidence type="ECO:0000256" key="5">
    <source>
        <dbReference type="ARBA" id="ARBA00022643"/>
    </source>
</evidence>
<dbReference type="NCBIfam" id="NF004160">
    <property type="entry name" value="PRK05627.1-3"/>
    <property type="match status" value="1"/>
</dbReference>
<keyword evidence="11 15" id="KW-0067">ATP-binding</keyword>
<keyword evidence="5 15" id="KW-0288">FMN</keyword>
<dbReference type="Gene3D" id="3.40.50.620">
    <property type="entry name" value="HUPs"/>
    <property type="match status" value="1"/>
</dbReference>
<evidence type="ECO:0000313" key="17">
    <source>
        <dbReference type="EMBL" id="TPD61894.1"/>
    </source>
</evidence>
<gene>
    <name evidence="17" type="ORF">FIV46_06720</name>
</gene>
<sequence length="325" mass="36942">MRIFRHSDNIPDNCRGSVIALGNFDGFHRGHQIVIAEAGRIAREMNTTLSVMTVEPHPRSFFNPAQEDFRLTSFRTKAHLLEAFGVDQLFTLPFDRDLYKMSAQDFVLKILLEDIGVLHVVTGFDYRFGAGRGGGTDVLGWLSEMEQFGLTIVEKVMEGDHIYSSTNIRESLRQGRVREVADRLGHWWCVEGHVIQGDQRGRTIGFPTANISMDGYLKPLAGVYAVRVQVADGEVWQGVANVGRRPTFNKKDVLLEVHLFDFEDHIYDHPVKVAFVDFIREETKFDGLDALKAQIALDCTTARELLAKPENRQDYIPMPRLEDYL</sequence>
<dbReference type="EC" id="2.7.1.26" evidence="15"/>
<dbReference type="InterPro" id="IPR015864">
    <property type="entry name" value="FAD_synthase"/>
</dbReference>
<dbReference type="InterPro" id="IPR015865">
    <property type="entry name" value="Riboflavin_kinase_bac/euk"/>
</dbReference>
<dbReference type="NCBIfam" id="TIGR00083">
    <property type="entry name" value="ribF"/>
    <property type="match status" value="1"/>
</dbReference>
<dbReference type="UniPathway" id="UPA00276">
    <property type="reaction ID" value="UER00406"/>
</dbReference>
<evidence type="ECO:0000256" key="6">
    <source>
        <dbReference type="ARBA" id="ARBA00022679"/>
    </source>
</evidence>
<evidence type="ECO:0000259" key="16">
    <source>
        <dbReference type="SMART" id="SM00904"/>
    </source>
</evidence>
<keyword evidence="9 15" id="KW-0418">Kinase</keyword>
<evidence type="ECO:0000256" key="15">
    <source>
        <dbReference type="PIRNR" id="PIRNR004491"/>
    </source>
</evidence>
<dbReference type="GO" id="GO:0009398">
    <property type="term" value="P:FMN biosynthetic process"/>
    <property type="evidence" value="ECO:0007669"/>
    <property type="project" value="UniProtKB-UniRule"/>
</dbReference>
<dbReference type="OrthoDB" id="9803667at2"/>
<proteinExistence type="inferred from homology"/>
<keyword evidence="8 15" id="KW-0547">Nucleotide-binding</keyword>
<comment type="catalytic activity">
    <reaction evidence="13 15">
        <text>riboflavin + ATP = FMN + ADP + H(+)</text>
        <dbReference type="Rhea" id="RHEA:14357"/>
        <dbReference type="ChEBI" id="CHEBI:15378"/>
        <dbReference type="ChEBI" id="CHEBI:30616"/>
        <dbReference type="ChEBI" id="CHEBI:57986"/>
        <dbReference type="ChEBI" id="CHEBI:58210"/>
        <dbReference type="ChEBI" id="CHEBI:456216"/>
        <dbReference type="EC" id="2.7.1.26"/>
    </reaction>
</comment>
<protein>
    <recommendedName>
        <fullName evidence="15">Riboflavin biosynthesis protein</fullName>
    </recommendedName>
    <domain>
        <recommendedName>
            <fullName evidence="15">Riboflavin kinase</fullName>
            <ecNumber evidence="15">2.7.1.26</ecNumber>
        </recommendedName>
        <alternativeName>
            <fullName evidence="15">Flavokinase</fullName>
        </alternativeName>
    </domain>
    <domain>
        <recommendedName>
            <fullName evidence="15">FMN adenylyltransferase</fullName>
            <ecNumber evidence="15">2.7.7.2</ecNumber>
        </recommendedName>
        <alternativeName>
            <fullName evidence="15">FAD pyrophosphorylase</fullName>
        </alternativeName>
        <alternativeName>
            <fullName evidence="15">FAD synthase</fullName>
        </alternativeName>
    </domain>
</protein>
<comment type="function">
    <text evidence="1">Catalyzes the phosphorylation of riboflavin to FMN followed by the adenylation of FMN to FAD.</text>
</comment>
<keyword evidence="18" id="KW-1185">Reference proteome</keyword>
<keyword evidence="4 15" id="KW-0285">Flavoprotein</keyword>
<feature type="domain" description="Riboflavin kinase" evidence="16">
    <location>
        <begin position="183"/>
        <end position="307"/>
    </location>
</feature>
<evidence type="ECO:0000256" key="2">
    <source>
        <dbReference type="ARBA" id="ARBA00004726"/>
    </source>
</evidence>
<comment type="similarity">
    <text evidence="15">Belongs to the ribF family.</text>
</comment>
<dbReference type="FunFam" id="2.40.30.30:FF:000003">
    <property type="entry name" value="Riboflavin biosynthesis protein"/>
    <property type="match status" value="1"/>
</dbReference>
<comment type="caution">
    <text evidence="17">The sequence shown here is derived from an EMBL/GenBank/DDBJ whole genome shotgun (WGS) entry which is preliminary data.</text>
</comment>
<dbReference type="EC" id="2.7.7.2" evidence="15"/>
<dbReference type="Pfam" id="PF06574">
    <property type="entry name" value="FAD_syn"/>
    <property type="match status" value="1"/>
</dbReference>
<dbReference type="AlphaFoldDB" id="A0A501PPJ2"/>
<keyword evidence="12" id="KW-0511">Multifunctional enzyme</keyword>
<dbReference type="Pfam" id="PF01687">
    <property type="entry name" value="Flavokinase"/>
    <property type="match status" value="1"/>
</dbReference>
<evidence type="ECO:0000256" key="3">
    <source>
        <dbReference type="ARBA" id="ARBA00005201"/>
    </source>
</evidence>
<dbReference type="Gene3D" id="2.40.30.30">
    <property type="entry name" value="Riboflavin kinase-like"/>
    <property type="match status" value="1"/>
</dbReference>
<dbReference type="SUPFAM" id="SSF82114">
    <property type="entry name" value="Riboflavin kinase-like"/>
    <property type="match status" value="1"/>
</dbReference>
<evidence type="ECO:0000256" key="14">
    <source>
        <dbReference type="ARBA" id="ARBA00049494"/>
    </source>
</evidence>
<dbReference type="SUPFAM" id="SSF52374">
    <property type="entry name" value="Nucleotidylyl transferase"/>
    <property type="match status" value="1"/>
</dbReference>
<evidence type="ECO:0000256" key="13">
    <source>
        <dbReference type="ARBA" id="ARBA00047880"/>
    </source>
</evidence>
<accession>A0A501PPJ2</accession>
<keyword evidence="7 15" id="KW-0548">Nucleotidyltransferase</keyword>
<organism evidence="17 18">
    <name type="scientific">Emcibacter nanhaiensis</name>
    <dbReference type="NCBI Taxonomy" id="1505037"/>
    <lineage>
        <taxon>Bacteria</taxon>
        <taxon>Pseudomonadati</taxon>
        <taxon>Pseudomonadota</taxon>
        <taxon>Alphaproteobacteria</taxon>
        <taxon>Emcibacterales</taxon>
        <taxon>Emcibacteraceae</taxon>
        <taxon>Emcibacter</taxon>
    </lineage>
</organism>
<dbReference type="EMBL" id="VFIY01000005">
    <property type="protein sequence ID" value="TPD61894.1"/>
    <property type="molecule type" value="Genomic_DNA"/>
</dbReference>
<evidence type="ECO:0000256" key="8">
    <source>
        <dbReference type="ARBA" id="ARBA00022741"/>
    </source>
</evidence>
<evidence type="ECO:0000313" key="18">
    <source>
        <dbReference type="Proteomes" id="UP000319148"/>
    </source>
</evidence>
<dbReference type="GO" id="GO:0006747">
    <property type="term" value="P:FAD biosynthetic process"/>
    <property type="evidence" value="ECO:0007669"/>
    <property type="project" value="UniProtKB-UniRule"/>
</dbReference>
<keyword evidence="10 15" id="KW-0274">FAD</keyword>
<dbReference type="PANTHER" id="PTHR22749:SF6">
    <property type="entry name" value="RIBOFLAVIN KINASE"/>
    <property type="match status" value="1"/>
</dbReference>
<dbReference type="CDD" id="cd02064">
    <property type="entry name" value="FAD_synthetase_N"/>
    <property type="match status" value="1"/>
</dbReference>
<dbReference type="InterPro" id="IPR023468">
    <property type="entry name" value="Riboflavin_kinase"/>
</dbReference>
<evidence type="ECO:0000256" key="4">
    <source>
        <dbReference type="ARBA" id="ARBA00022630"/>
    </source>
</evidence>
<comment type="pathway">
    <text evidence="3 15">Cofactor biosynthesis; FMN biosynthesis; FMN from riboflavin (ATP route): step 1/1.</text>
</comment>
<dbReference type="GO" id="GO:0005524">
    <property type="term" value="F:ATP binding"/>
    <property type="evidence" value="ECO:0007669"/>
    <property type="project" value="UniProtKB-UniRule"/>
</dbReference>
<evidence type="ECO:0000256" key="7">
    <source>
        <dbReference type="ARBA" id="ARBA00022695"/>
    </source>
</evidence>
<dbReference type="GO" id="GO:0003919">
    <property type="term" value="F:FMN adenylyltransferase activity"/>
    <property type="evidence" value="ECO:0007669"/>
    <property type="project" value="UniProtKB-UniRule"/>
</dbReference>
<dbReference type="NCBIfam" id="NF004162">
    <property type="entry name" value="PRK05627.1-5"/>
    <property type="match status" value="1"/>
</dbReference>
<dbReference type="SMART" id="SM00904">
    <property type="entry name" value="Flavokinase"/>
    <property type="match status" value="1"/>
</dbReference>
<dbReference type="InterPro" id="IPR002606">
    <property type="entry name" value="Riboflavin_kinase_bac"/>
</dbReference>
<dbReference type="GO" id="GO:0009231">
    <property type="term" value="P:riboflavin biosynthetic process"/>
    <property type="evidence" value="ECO:0007669"/>
    <property type="project" value="InterPro"/>
</dbReference>
<evidence type="ECO:0000256" key="11">
    <source>
        <dbReference type="ARBA" id="ARBA00022840"/>
    </source>
</evidence>
<dbReference type="PIRSF" id="PIRSF004491">
    <property type="entry name" value="FAD_Synth"/>
    <property type="match status" value="1"/>
</dbReference>
<dbReference type="RefSeq" id="WP_139939725.1">
    <property type="nucleotide sequence ID" value="NZ_JBHSYP010000003.1"/>
</dbReference>
<name>A0A501PPJ2_9PROT</name>
<evidence type="ECO:0000256" key="12">
    <source>
        <dbReference type="ARBA" id="ARBA00023268"/>
    </source>
</evidence>
<reference evidence="18" key="1">
    <citation type="submission" date="2019-06" db="EMBL/GenBank/DDBJ databases">
        <title>The complete genome of Emcibacter congregatus ZYLT.</title>
        <authorList>
            <person name="Zhao Z."/>
        </authorList>
    </citation>
    <scope>NUCLEOTIDE SEQUENCE [LARGE SCALE GENOMIC DNA]</scope>
    <source>
        <strain evidence="18">MCCC 1A06723</strain>
    </source>
</reference>
<evidence type="ECO:0000256" key="10">
    <source>
        <dbReference type="ARBA" id="ARBA00022827"/>
    </source>
</evidence>
<dbReference type="InterPro" id="IPR014729">
    <property type="entry name" value="Rossmann-like_a/b/a_fold"/>
</dbReference>
<comment type="catalytic activity">
    <reaction evidence="14 15">
        <text>FMN + ATP + H(+) = FAD + diphosphate</text>
        <dbReference type="Rhea" id="RHEA:17237"/>
        <dbReference type="ChEBI" id="CHEBI:15378"/>
        <dbReference type="ChEBI" id="CHEBI:30616"/>
        <dbReference type="ChEBI" id="CHEBI:33019"/>
        <dbReference type="ChEBI" id="CHEBI:57692"/>
        <dbReference type="ChEBI" id="CHEBI:58210"/>
        <dbReference type="EC" id="2.7.7.2"/>
    </reaction>
</comment>
<evidence type="ECO:0000256" key="9">
    <source>
        <dbReference type="ARBA" id="ARBA00022777"/>
    </source>
</evidence>